<evidence type="ECO:0000313" key="19">
    <source>
        <dbReference type="Proteomes" id="UP000618051"/>
    </source>
</evidence>
<dbReference type="GO" id="GO:0005886">
    <property type="term" value="C:plasma membrane"/>
    <property type="evidence" value="ECO:0007669"/>
    <property type="project" value="UniProtKB-SubCell"/>
</dbReference>
<evidence type="ECO:0000256" key="8">
    <source>
        <dbReference type="ARBA" id="ARBA00023136"/>
    </source>
</evidence>
<dbReference type="Pfam" id="PF00100">
    <property type="entry name" value="Zona_pellucida"/>
    <property type="match status" value="1"/>
</dbReference>
<dbReference type="InterPro" id="IPR001507">
    <property type="entry name" value="ZP_dom"/>
</dbReference>
<dbReference type="SUPFAM" id="SSF57492">
    <property type="entry name" value="Trefoil"/>
    <property type="match status" value="1"/>
</dbReference>
<reference evidence="17" key="1">
    <citation type="submission" date="2020-10" db="EMBL/GenBank/DDBJ databases">
        <title>Feather gene expression reveals the developmental basis of iridescence in African starlings.</title>
        <authorList>
            <person name="Rubenstein D.R."/>
        </authorList>
    </citation>
    <scope>NUCLEOTIDE SEQUENCE</scope>
    <source>
        <strain evidence="17">SS15</strain>
        <tissue evidence="17">Liver</tissue>
    </source>
</reference>
<feature type="domain" description="ZP" evidence="15">
    <location>
        <begin position="382"/>
        <end position="785"/>
    </location>
</feature>
<evidence type="ECO:0000256" key="4">
    <source>
        <dbReference type="ARBA" id="ARBA00022530"/>
    </source>
</evidence>
<reference evidence="18" key="3">
    <citation type="submission" date="2022-01" db="EMBL/GenBank/DDBJ databases">
        <authorList>
            <person name="Rubenstein D.R."/>
        </authorList>
    </citation>
    <scope>NUCLEOTIDE SEQUENCE</scope>
    <source>
        <strain evidence="18">SS15</strain>
        <tissue evidence="18">Liver</tissue>
    </source>
</reference>
<dbReference type="InterPro" id="IPR042235">
    <property type="entry name" value="ZP-C_dom"/>
</dbReference>
<evidence type="ECO:0000256" key="6">
    <source>
        <dbReference type="ARBA" id="ARBA00022692"/>
    </source>
</evidence>
<evidence type="ECO:0000256" key="14">
    <source>
        <dbReference type="SAM" id="MobiDB-lite"/>
    </source>
</evidence>
<evidence type="ECO:0000256" key="12">
    <source>
        <dbReference type="ARBA" id="ARBA00024183"/>
    </source>
</evidence>
<keyword evidence="19" id="KW-1185">Reference proteome</keyword>
<dbReference type="SMART" id="SM00241">
    <property type="entry name" value="ZP"/>
    <property type="match status" value="1"/>
</dbReference>
<gene>
    <name evidence="18" type="ORF">IHE44_0006567</name>
    <name evidence="17" type="ORF">IHE44_004203</name>
</gene>
<dbReference type="GO" id="GO:0032190">
    <property type="term" value="F:acrosin binding"/>
    <property type="evidence" value="ECO:0007669"/>
    <property type="project" value="TreeGrafter"/>
</dbReference>
<name>A0A835TRG8_9PASS</name>
<keyword evidence="9" id="KW-1015">Disulfide bond</keyword>
<keyword evidence="7" id="KW-1133">Transmembrane helix</keyword>
<keyword evidence="11" id="KW-0278">Fertilization</keyword>
<dbReference type="EMBL" id="JADDUC010000176">
    <property type="protein sequence ID" value="KAG0116417.1"/>
    <property type="molecule type" value="Genomic_DNA"/>
</dbReference>
<comment type="caution">
    <text evidence="13">Lacks conserved residue(s) required for the propagation of feature annotation.</text>
</comment>
<dbReference type="Gene3D" id="2.60.40.3210">
    <property type="entry name" value="Zona pellucida, ZP-N domain"/>
    <property type="match status" value="1"/>
</dbReference>
<dbReference type="InterPro" id="IPR051148">
    <property type="entry name" value="Zona_Pellucida_Domain_gp"/>
</dbReference>
<feature type="region of interest" description="Disordered" evidence="14">
    <location>
        <begin position="154"/>
        <end position="273"/>
    </location>
</feature>
<evidence type="ECO:0000259" key="16">
    <source>
        <dbReference type="PROSITE" id="PS51448"/>
    </source>
</evidence>
<keyword evidence="2" id="KW-1003">Cell membrane</keyword>
<proteinExistence type="predicted"/>
<organism evidence="17">
    <name type="scientific">Lamprotornis superbus</name>
    <dbReference type="NCBI Taxonomy" id="245042"/>
    <lineage>
        <taxon>Eukaryota</taxon>
        <taxon>Metazoa</taxon>
        <taxon>Chordata</taxon>
        <taxon>Craniata</taxon>
        <taxon>Vertebrata</taxon>
        <taxon>Euteleostomi</taxon>
        <taxon>Archelosauria</taxon>
        <taxon>Archosauria</taxon>
        <taxon>Dinosauria</taxon>
        <taxon>Saurischia</taxon>
        <taxon>Theropoda</taxon>
        <taxon>Coelurosauria</taxon>
        <taxon>Aves</taxon>
        <taxon>Neognathae</taxon>
        <taxon>Neoaves</taxon>
        <taxon>Telluraves</taxon>
        <taxon>Australaves</taxon>
        <taxon>Passeriformes</taxon>
        <taxon>Sturnidae</taxon>
        <taxon>Lamprotornis</taxon>
    </lineage>
</organism>
<feature type="compositionally biased region" description="Polar residues" evidence="14">
    <location>
        <begin position="198"/>
        <end position="209"/>
    </location>
</feature>
<accession>A0A835TRG8</accession>
<reference evidence="18 19" key="2">
    <citation type="journal article" date="2021" name="J. Hered.">
        <title>Feather Gene Expression Elucidates the Developmental Basis of Plumage Iridescence in African Starlings.</title>
        <authorList>
            <person name="Rubenstein D.R."/>
            <person name="Corvelo A."/>
            <person name="MacManes M.D."/>
            <person name="Maia R."/>
            <person name="Narzisi G."/>
            <person name="Rousaki A."/>
            <person name="Vandenabeele P."/>
            <person name="Shawkey M.D."/>
            <person name="Solomon J."/>
        </authorList>
    </citation>
    <scope>NUCLEOTIDE SEQUENCE [LARGE SCALE GENOMIC DNA]</scope>
    <source>
        <strain evidence="18">SS15</strain>
    </source>
</reference>
<dbReference type="Proteomes" id="UP000618051">
    <property type="component" value="Unassembled WGS sequence"/>
</dbReference>
<keyword evidence="8" id="KW-0472">Membrane</keyword>
<dbReference type="GO" id="GO:0035804">
    <property type="term" value="F:structural constituent of egg coat"/>
    <property type="evidence" value="ECO:0007669"/>
    <property type="project" value="TreeGrafter"/>
</dbReference>
<protein>
    <recommendedName>
        <fullName evidence="20">ZP1 protein</fullName>
    </recommendedName>
</protein>
<dbReference type="Pfam" id="PF23344">
    <property type="entry name" value="ZP-N"/>
    <property type="match status" value="1"/>
</dbReference>
<dbReference type="CDD" id="cd00111">
    <property type="entry name" value="Trefoil"/>
    <property type="match status" value="1"/>
</dbReference>
<evidence type="ECO:0000256" key="11">
    <source>
        <dbReference type="ARBA" id="ARBA00023279"/>
    </source>
</evidence>
<dbReference type="GO" id="GO:0007339">
    <property type="term" value="P:binding of sperm to zona pellucida"/>
    <property type="evidence" value="ECO:0007669"/>
    <property type="project" value="TreeGrafter"/>
</dbReference>
<evidence type="ECO:0000256" key="10">
    <source>
        <dbReference type="ARBA" id="ARBA00023180"/>
    </source>
</evidence>
<evidence type="ECO:0000259" key="15">
    <source>
        <dbReference type="PROSITE" id="PS51034"/>
    </source>
</evidence>
<dbReference type="GO" id="GO:0060468">
    <property type="term" value="P:prevention of polyspermy"/>
    <property type="evidence" value="ECO:0007669"/>
    <property type="project" value="TreeGrafter"/>
</dbReference>
<dbReference type="AlphaFoldDB" id="A0A835TRG8"/>
<evidence type="ECO:0000256" key="3">
    <source>
        <dbReference type="ARBA" id="ARBA00022525"/>
    </source>
</evidence>
<evidence type="ECO:0000256" key="5">
    <source>
        <dbReference type="ARBA" id="ARBA00022685"/>
    </source>
</evidence>
<keyword evidence="4" id="KW-0272">Extracellular matrix</keyword>
<dbReference type="PANTHER" id="PTHR23343:SF41">
    <property type="entry name" value="ZONA PELLUCIDA SPERM-BINDING PROTEIN 1"/>
    <property type="match status" value="1"/>
</dbReference>
<feature type="compositionally biased region" description="Low complexity" evidence="14">
    <location>
        <begin position="254"/>
        <end position="269"/>
    </location>
</feature>
<dbReference type="InterPro" id="IPR044913">
    <property type="entry name" value="P_trefoil_dom_sf"/>
</dbReference>
<dbReference type="InterPro" id="IPR055356">
    <property type="entry name" value="ZP-N"/>
</dbReference>
<evidence type="ECO:0000256" key="1">
    <source>
        <dbReference type="ARBA" id="ARBA00004251"/>
    </source>
</evidence>
<evidence type="ECO:0000256" key="9">
    <source>
        <dbReference type="ARBA" id="ARBA00023157"/>
    </source>
</evidence>
<keyword evidence="6" id="KW-0812">Transmembrane</keyword>
<dbReference type="GO" id="GO:0035805">
    <property type="term" value="C:egg coat"/>
    <property type="evidence" value="ECO:0007669"/>
    <property type="project" value="UniProtKB-SubCell"/>
</dbReference>
<feature type="domain" description="P-type" evidence="16">
    <location>
        <begin position="337"/>
        <end position="377"/>
    </location>
</feature>
<comment type="subcellular location">
    <subcellularLocation>
        <location evidence="1">Cell membrane</location>
        <topology evidence="1">Single-pass type I membrane protein</topology>
    </subcellularLocation>
    <subcellularLocation>
        <location evidence="12">Zona pellucida</location>
    </subcellularLocation>
</comment>
<comment type="caution">
    <text evidence="17">The sequence shown here is derived from an EMBL/GenBank/DDBJ whole genome shotgun (WGS) entry which is preliminary data.</text>
</comment>
<keyword evidence="5" id="KW-0165">Cleavage on pair of basic residues</keyword>
<dbReference type="InterPro" id="IPR055355">
    <property type="entry name" value="ZP-C"/>
</dbReference>
<keyword evidence="3" id="KW-0964">Secreted</keyword>
<feature type="compositionally biased region" description="Polar residues" evidence="14">
    <location>
        <begin position="218"/>
        <end position="227"/>
    </location>
</feature>
<evidence type="ECO:0000313" key="18">
    <source>
        <dbReference type="EMBL" id="KAI1232729.1"/>
    </source>
</evidence>
<dbReference type="InterPro" id="IPR000519">
    <property type="entry name" value="P_trefoil_dom"/>
</dbReference>
<sequence length="823" mass="88376">MGENHYILRVQLEELLSSGIPVTSYEVNMTCPKPGGSEMLPDGKREQARDNGVMFSHTGLHQVSESSLTLTGSHFTSQDHLEQVHTVGMYEPSSVLPGIQHHSNPAQSGLLSQPGGVHPVTHFQGSFIPPGVQPLQPGGQSQTGILHPVLVSQSHPSFVHPGGQTQPGHLRPGSASQNQPAMMRPGGQSQPGIRPGLVSQNPPGGQNQPGIRPGLPGLTSTGAQTPTGFLRPGAQPPNQLGISRPSHHSDSHTGLHGHTGLLHPGHPSPALAHPGLSSWPGYISSGIQVQPQPGLGRPGLRPQPGLLYPGIYSQPSLLESTALFYPSAGAGTPLTREQCQVPVGRMPCVAPEGREGCLQAGCCYNDMDRTTPCYYGNTVTVQCLLEGYFVLVVPRGTVAAPYNLDSVQLASSQAGCEPLHTSEAFVMFRFPVTHCGTTVQVGQENPQVGMLGSLQDRSAPRMLPVPPKLQNKKLAHTLPPASNPNPMFPIPVFPTQVMEDRLIYENHLISTIDVQGSPRGSITRDSVYMVEKSRQRAWIPPWIKPTLTPAMSLVVSPQLGLMEDLGVSHLSLPLFPSLHARCIYNSSDLLPLGVEVAAPPTAAPLAMLGPLGLQLRIATGGCSLSRSLSHSPSHSTPPNIPTDESYSSYHPVGDFPLVRVLRDPIYVEVRLLQKTDPNLVLVLHHCWASPGPHATSQPQWPILVEGCPFQGDNYRTRLIPMGPASPELPFPSHYQRFVISTFTFVEPPGMAVLEGEVYISCSASVCHLAQPEPCRPSCQLGVPSRVRRSPRDRKTGDGMRTVTSQGCIVFPEAPKRGRTHQRG</sequence>
<dbReference type="EMBL" id="JADDUC020000021">
    <property type="protein sequence ID" value="KAI1232729.1"/>
    <property type="molecule type" value="Genomic_DNA"/>
</dbReference>
<dbReference type="PROSITE" id="PS51448">
    <property type="entry name" value="P_TREFOIL_2"/>
    <property type="match status" value="1"/>
</dbReference>
<dbReference type="PANTHER" id="PTHR23343">
    <property type="entry name" value="ZONA PELLUCIDA SPERM-BINDING PROTEIN"/>
    <property type="match status" value="1"/>
</dbReference>
<evidence type="ECO:0000256" key="13">
    <source>
        <dbReference type="PROSITE-ProRule" id="PRU00779"/>
    </source>
</evidence>
<dbReference type="PROSITE" id="PS51034">
    <property type="entry name" value="ZP_2"/>
    <property type="match status" value="1"/>
</dbReference>
<dbReference type="OrthoDB" id="9907024at2759"/>
<dbReference type="Gene3D" id="2.60.40.4100">
    <property type="entry name" value="Zona pellucida, ZP-C domain"/>
    <property type="match status" value="1"/>
</dbReference>
<evidence type="ECO:0000313" key="17">
    <source>
        <dbReference type="EMBL" id="KAG0116417.1"/>
    </source>
</evidence>
<evidence type="ECO:0000256" key="2">
    <source>
        <dbReference type="ARBA" id="ARBA00022475"/>
    </source>
</evidence>
<keyword evidence="10" id="KW-0325">Glycoprotein</keyword>
<evidence type="ECO:0008006" key="20">
    <source>
        <dbReference type="Google" id="ProtNLM"/>
    </source>
</evidence>
<evidence type="ECO:0000256" key="7">
    <source>
        <dbReference type="ARBA" id="ARBA00022989"/>
    </source>
</evidence>